<comment type="caution">
    <text evidence="2">The sequence shown here is derived from an EMBL/GenBank/DDBJ whole genome shotgun (WGS) entry which is preliminary data.</text>
</comment>
<protein>
    <submittedName>
        <fullName evidence="2">Uncharacterized protein</fullName>
    </submittedName>
</protein>
<feature type="region of interest" description="Disordered" evidence="1">
    <location>
        <begin position="223"/>
        <end position="248"/>
    </location>
</feature>
<dbReference type="AlphaFoldDB" id="A0A0D6MP52"/>
<dbReference type="OrthoDB" id="8265472at2"/>
<gene>
    <name evidence="2" type="ORF">Tasa_041_016</name>
</gene>
<sequence length="248" mass="27381">MKITTIVRADRMYLASLFQGKKETRYYLNGVYVHQHAGGINVAATDGHTMAVLREDVGMAVEPQIIALPKAALQVIQSKRADSKSHWLVITDEGARSRRRGYIFRHVLSDEEHLADVLTAELSNVVSLAEAWSGIVEIIDGTFPNYISVIPEIGERSGTPAIQARYMDRFTKVATFRGNAMPAMGLWARDQMAPVLVDIADQDDFVGVVMPVRCELRGPKMPAWAQKDVSASEPKVSSTRKARVTEAA</sequence>
<dbReference type="SUPFAM" id="SSF55979">
    <property type="entry name" value="DNA clamp"/>
    <property type="match status" value="1"/>
</dbReference>
<dbReference type="Proteomes" id="UP000032679">
    <property type="component" value="Unassembled WGS sequence"/>
</dbReference>
<evidence type="ECO:0000256" key="1">
    <source>
        <dbReference type="SAM" id="MobiDB-lite"/>
    </source>
</evidence>
<evidence type="ECO:0000313" key="3">
    <source>
        <dbReference type="Proteomes" id="UP000032679"/>
    </source>
</evidence>
<dbReference type="InterPro" id="IPR046938">
    <property type="entry name" value="DNA_clamp_sf"/>
</dbReference>
<keyword evidence="3" id="KW-1185">Reference proteome</keyword>
<evidence type="ECO:0000313" key="2">
    <source>
        <dbReference type="EMBL" id="GAN55221.1"/>
    </source>
</evidence>
<reference evidence="2 3" key="1">
    <citation type="submission" date="2012-10" db="EMBL/GenBank/DDBJ databases">
        <title>Genome sequencing of Tanticharoenia sakaeratensis NBRC 103193.</title>
        <authorList>
            <person name="Azuma Y."/>
            <person name="Hadano H."/>
            <person name="Hirakawa H."/>
            <person name="Matsushita K."/>
        </authorList>
    </citation>
    <scope>NUCLEOTIDE SEQUENCE [LARGE SCALE GENOMIC DNA]</scope>
    <source>
        <strain evidence="2 3">NBRC 103193</strain>
    </source>
</reference>
<accession>A0A0D6MP52</accession>
<proteinExistence type="predicted"/>
<organism evidence="2 3">
    <name type="scientific">Tanticharoenia sakaeratensis NBRC 103193</name>
    <dbReference type="NCBI Taxonomy" id="1231623"/>
    <lineage>
        <taxon>Bacteria</taxon>
        <taxon>Pseudomonadati</taxon>
        <taxon>Pseudomonadota</taxon>
        <taxon>Alphaproteobacteria</taxon>
        <taxon>Acetobacterales</taxon>
        <taxon>Acetobacteraceae</taxon>
        <taxon>Tanticharoenia</taxon>
    </lineage>
</organism>
<dbReference type="RefSeq" id="WP_048850200.1">
    <property type="nucleotide sequence ID" value="NZ_BALE01000041.1"/>
</dbReference>
<dbReference type="EMBL" id="BALE01000041">
    <property type="protein sequence ID" value="GAN55221.1"/>
    <property type="molecule type" value="Genomic_DNA"/>
</dbReference>
<dbReference type="Gene3D" id="3.10.150.10">
    <property type="entry name" value="DNA Polymerase III, subunit A, domain 2"/>
    <property type="match status" value="1"/>
</dbReference>
<name>A0A0D6MP52_9PROT</name>
<dbReference type="STRING" id="1231623.Tasa_041_016"/>